<comment type="caution">
    <text evidence="2">The sequence shown here is derived from an EMBL/GenBank/DDBJ whole genome shotgun (WGS) entry which is preliminary data.</text>
</comment>
<protein>
    <submittedName>
        <fullName evidence="2">Stress response NST1-like protein</fullName>
    </submittedName>
</protein>
<name>A0AAD4P5Z6_PERFH</name>
<gene>
    <name evidence="2" type="ORF">C2S53_017854</name>
</gene>
<sequence>MECSKVASGVKKGKKKVKDDLDRMKQAEKKKRRLEKALATSAAIRSELEKKKLKKKEEQDRLDEESAAIAEAVALQVLLGEDSDDSSKAILKKHEGLTLWDHNNNISIFMGGRHPLVHCHDLSSYSYENLAGDTHQCARMWNLGENSQSLTSSDHLESGFYPQYFGEEFWGPAGYLAAQAVTSLSIADDERVDDLALDGI</sequence>
<feature type="compositionally biased region" description="Low complexity" evidence="1">
    <location>
        <begin position="1"/>
        <end position="10"/>
    </location>
</feature>
<evidence type="ECO:0000313" key="3">
    <source>
        <dbReference type="Proteomes" id="UP001190926"/>
    </source>
</evidence>
<organism evidence="2 3">
    <name type="scientific">Perilla frutescens var. hirtella</name>
    <name type="common">Perilla citriodora</name>
    <name type="synonym">Perilla setoyensis</name>
    <dbReference type="NCBI Taxonomy" id="608512"/>
    <lineage>
        <taxon>Eukaryota</taxon>
        <taxon>Viridiplantae</taxon>
        <taxon>Streptophyta</taxon>
        <taxon>Embryophyta</taxon>
        <taxon>Tracheophyta</taxon>
        <taxon>Spermatophyta</taxon>
        <taxon>Magnoliopsida</taxon>
        <taxon>eudicotyledons</taxon>
        <taxon>Gunneridae</taxon>
        <taxon>Pentapetalae</taxon>
        <taxon>asterids</taxon>
        <taxon>lamiids</taxon>
        <taxon>Lamiales</taxon>
        <taxon>Lamiaceae</taxon>
        <taxon>Nepetoideae</taxon>
        <taxon>Elsholtzieae</taxon>
        <taxon>Perilla</taxon>
    </lineage>
</organism>
<accession>A0AAD4P5Z6</accession>
<dbReference type="PANTHER" id="PTHR34212:SF1">
    <property type="entry name" value="OS06G0106900 PROTEIN"/>
    <property type="match status" value="1"/>
</dbReference>
<keyword evidence="3" id="KW-1185">Reference proteome</keyword>
<evidence type="ECO:0000313" key="2">
    <source>
        <dbReference type="EMBL" id="KAH6828188.1"/>
    </source>
</evidence>
<feature type="compositionally biased region" description="Basic and acidic residues" evidence="1">
    <location>
        <begin position="17"/>
        <end position="27"/>
    </location>
</feature>
<feature type="region of interest" description="Disordered" evidence="1">
    <location>
        <begin position="1"/>
        <end position="38"/>
    </location>
</feature>
<evidence type="ECO:0000256" key="1">
    <source>
        <dbReference type="SAM" id="MobiDB-lite"/>
    </source>
</evidence>
<dbReference type="AlphaFoldDB" id="A0AAD4P5Z6"/>
<dbReference type="PANTHER" id="PTHR34212">
    <property type="entry name" value="OS02G0104200 PROTEIN"/>
    <property type="match status" value="1"/>
</dbReference>
<dbReference type="Proteomes" id="UP001190926">
    <property type="component" value="Unassembled WGS sequence"/>
</dbReference>
<dbReference type="EMBL" id="SDAM02000131">
    <property type="protein sequence ID" value="KAH6828188.1"/>
    <property type="molecule type" value="Genomic_DNA"/>
</dbReference>
<proteinExistence type="predicted"/>
<reference evidence="2 3" key="1">
    <citation type="journal article" date="2021" name="Nat. Commun.">
        <title>Incipient diploidization of the medicinal plant Perilla within 10,000 years.</title>
        <authorList>
            <person name="Zhang Y."/>
            <person name="Shen Q."/>
            <person name="Leng L."/>
            <person name="Zhang D."/>
            <person name="Chen S."/>
            <person name="Shi Y."/>
            <person name="Ning Z."/>
            <person name="Chen S."/>
        </authorList>
    </citation>
    <scope>NUCLEOTIDE SEQUENCE [LARGE SCALE GENOMIC DNA]</scope>
    <source>
        <strain evidence="3">cv. PC099</strain>
    </source>
</reference>